<evidence type="ECO:0000259" key="3">
    <source>
        <dbReference type="Pfam" id="PF20148"/>
    </source>
</evidence>
<dbReference type="InterPro" id="IPR006530">
    <property type="entry name" value="YD"/>
</dbReference>
<dbReference type="Pfam" id="PF03527">
    <property type="entry name" value="RHS"/>
    <property type="match status" value="1"/>
</dbReference>
<evidence type="ECO:0000313" key="4">
    <source>
        <dbReference type="EMBL" id="QYD69451.1"/>
    </source>
</evidence>
<dbReference type="NCBIfam" id="TIGR01643">
    <property type="entry name" value="YD_repeat_2x"/>
    <property type="match status" value="7"/>
</dbReference>
<name>A0ABX8ULI4_9BURK</name>
<dbReference type="PANTHER" id="PTHR32305">
    <property type="match status" value="1"/>
</dbReference>
<reference evidence="4 5" key="1">
    <citation type="submission" date="2021-07" db="EMBL/GenBank/DDBJ databases">
        <title>Paraburkholderia edwinii protects Aspergillus sp. from phenazines by acting as a toxin sponge.</title>
        <authorList>
            <person name="Dahlstrom K.M."/>
            <person name="Newman D.K."/>
        </authorList>
    </citation>
    <scope>NUCLEOTIDE SEQUENCE [LARGE SCALE GENOMIC DNA]</scope>
    <source>
        <strain evidence="4 5">Pe01</strain>
    </source>
</reference>
<proteinExistence type="predicted"/>
<dbReference type="InterPro" id="IPR045351">
    <property type="entry name" value="DUF6531"/>
</dbReference>
<feature type="domain" description="DUF6531" evidence="3">
    <location>
        <begin position="206"/>
        <end position="279"/>
    </location>
</feature>
<evidence type="ECO:0000259" key="2">
    <source>
        <dbReference type="Pfam" id="PF03527"/>
    </source>
</evidence>
<feature type="region of interest" description="Disordered" evidence="1">
    <location>
        <begin position="160"/>
        <end position="206"/>
    </location>
</feature>
<dbReference type="Pfam" id="PF20148">
    <property type="entry name" value="DUF6531"/>
    <property type="match status" value="1"/>
</dbReference>
<dbReference type="PANTHER" id="PTHR32305:SF15">
    <property type="entry name" value="PROTEIN RHSA-RELATED"/>
    <property type="match status" value="1"/>
</dbReference>
<accession>A0ABX8ULI4</accession>
<sequence>MVSEHYVKVQLGIVPVSQSGNTVGNPAQGDVITSGPFGLIGKHKGKNLKETDPDWQAHLHDVLDMFGNLPVIGVLFNAINAGVYIAEGNIAGATEALTMTVMDLLPGGGQVASVGKAAEDIGKLAEKAGVKLAEGEAEKAAKAVVEKQLEKQAEIKAEKEAAEKAEKDAQKKAEEEAKKEADKKAKEGGQVEQGENKKCEGSGGVGHPVNPITGVKYLTGDEDLDFELPAVLPLRWQRTYFSDMTGNGWLGQGWSLPFSSFLKRTNDTLLMVDSQGNEMRLPTLQPGDCKPLRSVNFHVSSEANGRYRFTSADGGTHYLFAPLTVNADPGDADRSRCIPLVGIEDRHGNHIRVLYDDAGFPELIHDAAGRTLRLEYITLRLHDALTVRRLSRVMLGAEVLVSYAYSDAGDLARVCNAERHITREYLYRNHVLIEHSLPGALIARYTYDEYTSNGKVQRIENNLGQCWQFRYLSDRTELTNPLGQTEWFFFDERNMLVGRTDAAGNTTRFDVDGSGNTVLVTDPAQRVTLATYDMWGNRTSVMDPAGQRTEILYHPQWQRPTLMVDEAGAATRYEYDAAGNLLQRTNALGHSVELAYDERGRVVQVTDERGGSRQLRYGETGQLISQTDCSRQTTHFVWDDWGHMQSVTNAAGETTRYSCDRRGRVLRIEHADGSSEAFDYDVHGRLTAHIDAQGARTQWELNPDGLPSARIDALGHRLQYEYDALRRLCVLTNENGAQYRFAYDAAGHVSEERGFDGRVIRHRYDGSGLLIERLELGTQADTGVGAPDDGQADMLCTAFERDEAGRVIATTTTRTRDQRVERITWKHDAAGRLIEADNQCCRLQRSYDALGRLVAETSHVLGEELTLTYEYDALGNRTATTLPDARQINYLFYGSGHLHQINVDGDVICDIERDVLHREVRRTQGRLTSHYQYDRIGRFIAQQALEEVASTRQVTPVISRTYDYDRVGNVRHVVDQNGRARHYQHDALGQLIQADQEIFSFDPAHNMFNRSGSPVVANNRVTEFADRTYIYDPYGNVVEKATGFGTRIQFDYSPTHLVERVRITGDAGDTNVEYGYDALGRRVFKKDASGTTLFLWEFGRLLGEMRQGRMFVYVYEHESQVPLAQIEVSNGLAHTQGRQSTVRYYHTDQFGVPHELTDRDGKVQWRARYHAWGNTRSVMSDDVDHLRAGGSLVHQPLRLMGHYFDHETGLHNDQYRYYDPDAGRFMTQASSGLADGGNPYQYRPREAGVPI</sequence>
<feature type="compositionally biased region" description="Basic and acidic residues" evidence="1">
    <location>
        <begin position="160"/>
        <end position="200"/>
    </location>
</feature>
<feature type="domain" description="RHS protein conserved region" evidence="2">
    <location>
        <begin position="1142"/>
        <end position="1176"/>
    </location>
</feature>
<dbReference type="RefSeq" id="WP_219798796.1">
    <property type="nucleotide sequence ID" value="NZ_CP080095.1"/>
</dbReference>
<dbReference type="NCBIfam" id="TIGR03696">
    <property type="entry name" value="Rhs_assc_core"/>
    <property type="match status" value="1"/>
</dbReference>
<dbReference type="Gene3D" id="2.180.10.10">
    <property type="entry name" value="RHS repeat-associated core"/>
    <property type="match status" value="3"/>
</dbReference>
<dbReference type="InterPro" id="IPR050708">
    <property type="entry name" value="T6SS_VgrG/RHS"/>
</dbReference>
<evidence type="ECO:0000256" key="1">
    <source>
        <dbReference type="SAM" id="MobiDB-lite"/>
    </source>
</evidence>
<gene>
    <name evidence="4" type="ORF">KZJ38_03515</name>
</gene>
<dbReference type="EMBL" id="CP080095">
    <property type="protein sequence ID" value="QYD69451.1"/>
    <property type="molecule type" value="Genomic_DNA"/>
</dbReference>
<dbReference type="Pfam" id="PF05593">
    <property type="entry name" value="RHS_repeat"/>
    <property type="match status" value="5"/>
</dbReference>
<dbReference type="InterPro" id="IPR031325">
    <property type="entry name" value="RHS_repeat"/>
</dbReference>
<keyword evidence="5" id="KW-1185">Reference proteome</keyword>
<dbReference type="Proteomes" id="UP000826462">
    <property type="component" value="Chromosome 1"/>
</dbReference>
<protein>
    <submittedName>
        <fullName evidence="4">RHS domain-containing protein</fullName>
    </submittedName>
</protein>
<organism evidence="4 5">
    <name type="scientific">Paraburkholderia edwinii</name>
    <dbReference type="NCBI Taxonomy" id="2861782"/>
    <lineage>
        <taxon>Bacteria</taxon>
        <taxon>Pseudomonadati</taxon>
        <taxon>Pseudomonadota</taxon>
        <taxon>Betaproteobacteria</taxon>
        <taxon>Burkholderiales</taxon>
        <taxon>Burkholderiaceae</taxon>
        <taxon>Paraburkholderia</taxon>
    </lineage>
</organism>
<evidence type="ECO:0000313" key="5">
    <source>
        <dbReference type="Proteomes" id="UP000826462"/>
    </source>
</evidence>
<dbReference type="CDD" id="cd20745">
    <property type="entry name" value="FIX_RhsA_AHH_HNH-like"/>
    <property type="match status" value="1"/>
</dbReference>
<dbReference type="InterPro" id="IPR022385">
    <property type="entry name" value="Rhs_assc_core"/>
</dbReference>
<dbReference type="InterPro" id="IPR001826">
    <property type="entry name" value="RHS"/>
</dbReference>